<dbReference type="AlphaFoldDB" id="A0AAV4S6D1"/>
<organism evidence="2 3">
    <name type="scientific">Caerostris darwini</name>
    <dbReference type="NCBI Taxonomy" id="1538125"/>
    <lineage>
        <taxon>Eukaryota</taxon>
        <taxon>Metazoa</taxon>
        <taxon>Ecdysozoa</taxon>
        <taxon>Arthropoda</taxon>
        <taxon>Chelicerata</taxon>
        <taxon>Arachnida</taxon>
        <taxon>Araneae</taxon>
        <taxon>Araneomorphae</taxon>
        <taxon>Entelegynae</taxon>
        <taxon>Araneoidea</taxon>
        <taxon>Araneidae</taxon>
        <taxon>Caerostris</taxon>
    </lineage>
</organism>
<dbReference type="PROSITE" id="PS50225">
    <property type="entry name" value="SOCS"/>
    <property type="match status" value="1"/>
</dbReference>
<reference evidence="2 3" key="1">
    <citation type="submission" date="2021-06" db="EMBL/GenBank/DDBJ databases">
        <title>Caerostris darwini draft genome.</title>
        <authorList>
            <person name="Kono N."/>
            <person name="Arakawa K."/>
        </authorList>
    </citation>
    <scope>NUCLEOTIDE SEQUENCE [LARGE SCALE GENOMIC DNA]</scope>
</reference>
<dbReference type="Gene3D" id="1.10.750.20">
    <property type="entry name" value="SOCS box"/>
    <property type="match status" value="1"/>
</dbReference>
<name>A0AAV4S6D1_9ARAC</name>
<dbReference type="SMART" id="SM00969">
    <property type="entry name" value="SOCS_box"/>
    <property type="match status" value="1"/>
</dbReference>
<keyword evidence="3" id="KW-1185">Reference proteome</keyword>
<dbReference type="InterPro" id="IPR036036">
    <property type="entry name" value="SOCS_box-like_dom_sf"/>
</dbReference>
<gene>
    <name evidence="2" type="ORF">CDAR_88101</name>
</gene>
<dbReference type="SUPFAM" id="SSF158235">
    <property type="entry name" value="SOCS box-like"/>
    <property type="match status" value="1"/>
</dbReference>
<proteinExistence type="predicted"/>
<dbReference type="CDD" id="cd03716">
    <property type="entry name" value="SOCS_ASB_like"/>
    <property type="match status" value="1"/>
</dbReference>
<evidence type="ECO:0000259" key="1">
    <source>
        <dbReference type="PROSITE" id="PS50225"/>
    </source>
</evidence>
<dbReference type="GO" id="GO:0035556">
    <property type="term" value="P:intracellular signal transduction"/>
    <property type="evidence" value="ECO:0007669"/>
    <property type="project" value="InterPro"/>
</dbReference>
<dbReference type="InterPro" id="IPR001496">
    <property type="entry name" value="SOCS_box"/>
</dbReference>
<dbReference type="Proteomes" id="UP001054837">
    <property type="component" value="Unassembled WGS sequence"/>
</dbReference>
<dbReference type="Pfam" id="PF07525">
    <property type="entry name" value="SOCS_box"/>
    <property type="match status" value="1"/>
</dbReference>
<protein>
    <recommendedName>
        <fullName evidence="1">SOCS box domain-containing protein</fullName>
    </recommendedName>
</protein>
<evidence type="ECO:0000313" key="3">
    <source>
        <dbReference type="Proteomes" id="UP001054837"/>
    </source>
</evidence>
<dbReference type="EMBL" id="BPLQ01007175">
    <property type="protein sequence ID" value="GIY28509.1"/>
    <property type="molecule type" value="Genomic_DNA"/>
</dbReference>
<evidence type="ECO:0000313" key="2">
    <source>
        <dbReference type="EMBL" id="GIY28509.1"/>
    </source>
</evidence>
<feature type="domain" description="SOCS box" evidence="1">
    <location>
        <begin position="91"/>
        <end position="130"/>
    </location>
</feature>
<accession>A0AAV4S6D1</accession>
<sequence>MTCLITKNLPVEASTGFFLITQTFRALRDFFATGDENVMQALDALWSSLPDPLVTKNEMFTAIEKFVQPRTLPEEFTDIIDVLDDCISAGPRTLQHLSRCAIRRRLAENLKLPEGINFLPLPNRLKGELDLNIKF</sequence>
<comment type="caution">
    <text evidence="2">The sequence shown here is derived from an EMBL/GenBank/DDBJ whole genome shotgun (WGS) entry which is preliminary data.</text>
</comment>